<evidence type="ECO:0000313" key="2">
    <source>
        <dbReference type="Proteomes" id="UP000053593"/>
    </source>
</evidence>
<proteinExistence type="predicted"/>
<protein>
    <submittedName>
        <fullName evidence="1">Uncharacterized protein</fullName>
    </submittedName>
</protein>
<dbReference type="OrthoDB" id="3248508at2759"/>
<evidence type="ECO:0000313" key="1">
    <source>
        <dbReference type="EMBL" id="KIK55493.1"/>
    </source>
</evidence>
<dbReference type="HOGENOM" id="CLU_2941974_0_0_1"/>
<name>A0A0D0CKC5_9AGAR</name>
<gene>
    <name evidence="1" type="ORF">GYMLUDRAFT_836232</name>
</gene>
<dbReference type="Proteomes" id="UP000053593">
    <property type="component" value="Unassembled WGS sequence"/>
</dbReference>
<dbReference type="AlphaFoldDB" id="A0A0D0CKC5"/>
<reference evidence="1 2" key="1">
    <citation type="submission" date="2014-04" db="EMBL/GenBank/DDBJ databases">
        <title>Evolutionary Origins and Diversification of the Mycorrhizal Mutualists.</title>
        <authorList>
            <consortium name="DOE Joint Genome Institute"/>
            <consortium name="Mycorrhizal Genomics Consortium"/>
            <person name="Kohler A."/>
            <person name="Kuo A."/>
            <person name="Nagy L.G."/>
            <person name="Floudas D."/>
            <person name="Copeland A."/>
            <person name="Barry K.W."/>
            <person name="Cichocki N."/>
            <person name="Veneault-Fourrey C."/>
            <person name="LaButti K."/>
            <person name="Lindquist E.A."/>
            <person name="Lipzen A."/>
            <person name="Lundell T."/>
            <person name="Morin E."/>
            <person name="Murat C."/>
            <person name="Riley R."/>
            <person name="Ohm R."/>
            <person name="Sun H."/>
            <person name="Tunlid A."/>
            <person name="Henrissat B."/>
            <person name="Grigoriev I.V."/>
            <person name="Hibbett D.S."/>
            <person name="Martin F."/>
        </authorList>
    </citation>
    <scope>NUCLEOTIDE SEQUENCE [LARGE SCALE GENOMIC DNA]</scope>
    <source>
        <strain evidence="1 2">FD-317 M1</strain>
    </source>
</reference>
<keyword evidence="2" id="KW-1185">Reference proteome</keyword>
<organism evidence="1 2">
    <name type="scientific">Collybiopsis luxurians FD-317 M1</name>
    <dbReference type="NCBI Taxonomy" id="944289"/>
    <lineage>
        <taxon>Eukaryota</taxon>
        <taxon>Fungi</taxon>
        <taxon>Dikarya</taxon>
        <taxon>Basidiomycota</taxon>
        <taxon>Agaricomycotina</taxon>
        <taxon>Agaricomycetes</taxon>
        <taxon>Agaricomycetidae</taxon>
        <taxon>Agaricales</taxon>
        <taxon>Marasmiineae</taxon>
        <taxon>Omphalotaceae</taxon>
        <taxon>Collybiopsis</taxon>
        <taxon>Collybiopsis luxurians</taxon>
    </lineage>
</organism>
<dbReference type="EMBL" id="KN834805">
    <property type="protein sequence ID" value="KIK55493.1"/>
    <property type="molecule type" value="Genomic_DNA"/>
</dbReference>
<accession>A0A0D0CKC5</accession>
<sequence length="60" mass="6916">MASGQLLGDETTFQAFPTHLHQFVTDHIPQHLDLNVQSSLYPTYKSTKPISFVTHNFLEW</sequence>